<dbReference type="GeneID" id="95979147"/>
<feature type="transmembrane region" description="Helical" evidence="10">
    <location>
        <begin position="452"/>
        <end position="474"/>
    </location>
</feature>
<dbReference type="Pfam" id="PF03663">
    <property type="entry name" value="Glyco_hydro_76"/>
    <property type="match status" value="1"/>
</dbReference>
<comment type="catalytic activity">
    <reaction evidence="1 8">
        <text>Random hydrolysis of (1-&gt;6)-alpha-D-mannosidic linkages in unbranched (1-&gt;6)-mannans.</text>
        <dbReference type="EC" id="3.2.1.101"/>
    </reaction>
</comment>
<evidence type="ECO:0000313" key="12">
    <source>
        <dbReference type="EMBL" id="KAL1306787.1"/>
    </source>
</evidence>
<feature type="region of interest" description="Disordered" evidence="9">
    <location>
        <begin position="408"/>
        <end position="445"/>
    </location>
</feature>
<dbReference type="PIRSF" id="PIRSF016302">
    <property type="entry name" value="Man_a_manosd"/>
    <property type="match status" value="1"/>
</dbReference>
<feature type="compositionally biased region" description="Gly residues" evidence="9">
    <location>
        <begin position="423"/>
        <end position="437"/>
    </location>
</feature>
<keyword evidence="4 11" id="KW-0732">Signal</keyword>
<evidence type="ECO:0000256" key="7">
    <source>
        <dbReference type="ARBA" id="ARBA00023295"/>
    </source>
</evidence>
<comment type="similarity">
    <text evidence="2 8">Belongs to the glycosyl hydrolase 76 family.</text>
</comment>
<keyword evidence="13" id="KW-1185">Reference proteome</keyword>
<evidence type="ECO:0000256" key="9">
    <source>
        <dbReference type="SAM" id="MobiDB-lite"/>
    </source>
</evidence>
<evidence type="ECO:0000256" key="1">
    <source>
        <dbReference type="ARBA" id="ARBA00001452"/>
    </source>
</evidence>
<dbReference type="RefSeq" id="XP_069203059.1">
    <property type="nucleotide sequence ID" value="XM_069345232.1"/>
</dbReference>
<evidence type="ECO:0000313" key="13">
    <source>
        <dbReference type="Proteomes" id="UP001562354"/>
    </source>
</evidence>
<reference evidence="12 13" key="1">
    <citation type="submission" date="2024-07" db="EMBL/GenBank/DDBJ databases">
        <title>Draft sequence of the Neodothiora populina.</title>
        <authorList>
            <person name="Drown D.D."/>
            <person name="Schuette U.S."/>
            <person name="Buechlein A.B."/>
            <person name="Rusch D.R."/>
            <person name="Winton L.W."/>
            <person name="Adams G.A."/>
        </authorList>
    </citation>
    <scope>NUCLEOTIDE SEQUENCE [LARGE SCALE GENOMIC DNA]</scope>
    <source>
        <strain evidence="12 13">CPC 39397</strain>
    </source>
</reference>
<dbReference type="EC" id="3.2.1.101" evidence="3 8"/>
<organism evidence="12 13">
    <name type="scientific">Neodothiora populina</name>
    <dbReference type="NCBI Taxonomy" id="2781224"/>
    <lineage>
        <taxon>Eukaryota</taxon>
        <taxon>Fungi</taxon>
        <taxon>Dikarya</taxon>
        <taxon>Ascomycota</taxon>
        <taxon>Pezizomycotina</taxon>
        <taxon>Dothideomycetes</taxon>
        <taxon>Dothideomycetidae</taxon>
        <taxon>Dothideales</taxon>
        <taxon>Dothioraceae</taxon>
        <taxon>Neodothiora</taxon>
    </lineage>
</organism>
<evidence type="ECO:0000256" key="2">
    <source>
        <dbReference type="ARBA" id="ARBA00009699"/>
    </source>
</evidence>
<keyword evidence="5 8" id="KW-0378">Hydrolase</keyword>
<dbReference type="EMBL" id="JBFMKM010000004">
    <property type="protein sequence ID" value="KAL1306787.1"/>
    <property type="molecule type" value="Genomic_DNA"/>
</dbReference>
<keyword evidence="10" id="KW-0472">Membrane</keyword>
<name>A0ABR3PL38_9PEZI</name>
<dbReference type="PANTHER" id="PTHR12145:SF36">
    <property type="entry name" value="MANNAN ENDO-1,6-ALPHA-MANNOSIDASE DCW1"/>
    <property type="match status" value="1"/>
</dbReference>
<comment type="caution">
    <text evidence="12">The sequence shown here is derived from an EMBL/GenBank/DDBJ whole genome shotgun (WGS) entry which is preliminary data.</text>
</comment>
<evidence type="ECO:0000256" key="3">
    <source>
        <dbReference type="ARBA" id="ARBA00012350"/>
    </source>
</evidence>
<keyword evidence="10" id="KW-1133">Transmembrane helix</keyword>
<dbReference type="InterPro" id="IPR005198">
    <property type="entry name" value="Glyco_hydro_76"/>
</dbReference>
<evidence type="ECO:0000256" key="4">
    <source>
        <dbReference type="ARBA" id="ARBA00022729"/>
    </source>
</evidence>
<proteinExistence type="inferred from homology"/>
<keyword evidence="7 8" id="KW-0326">Glycosidase</keyword>
<evidence type="ECO:0000256" key="5">
    <source>
        <dbReference type="ARBA" id="ARBA00022801"/>
    </source>
</evidence>
<dbReference type="InterPro" id="IPR008928">
    <property type="entry name" value="6-hairpin_glycosidase_sf"/>
</dbReference>
<sequence length="476" mass="52128">MYRRVSDRLASAVSLLCFSSLLPQLSHALTIDVTNSDSIKAASSQVAYGMMKYYTGNHTGDVPGNLPAPYYWWEAGAMFGHMVEYWYYTGDTTYNEEVTQALQHQIGDDSDFMPANQSKSLGNDDQMFWAFAAMSAAELNYPNPPDNEPGWLALAQAVFNEQALRWDTLKCNGGLRWQIFTFNAGFDYKNTISNGGFFQLAARLARYTDNSTYSDWAEKTWDWFEGSVLFDQSKWQVNDGTSTDNNCSDADQLQWSYNYGTFLVGMAFMYNHTNGSDVWYNRLEGLLNTTLTTFFPANMGDMIMVEITCEPLGNCNNDQRSFKSFLSRWLALTAQLVPPVYDRIFAYLRKSAIGAAGQCDGGTDGITCGHEWNTTTWDGTYGVGEQMCAMAVINTILIDTEHLSAPYSNSTGGTSKGNPTAGSGTGSGGSGGGGSGGRPSAATSPITTGDKAGAGIITAIILFVLIIGSWWLLFVE</sequence>
<protein>
    <recommendedName>
        <fullName evidence="3 8">Mannan endo-1,6-alpha-mannosidase</fullName>
        <ecNumber evidence="3 8">3.2.1.101</ecNumber>
    </recommendedName>
</protein>
<accession>A0ABR3PL38</accession>
<feature type="signal peptide" evidence="11">
    <location>
        <begin position="1"/>
        <end position="28"/>
    </location>
</feature>
<dbReference type="InterPro" id="IPR014480">
    <property type="entry name" value="Mannan-1_6-alpha_mannosidase"/>
</dbReference>
<feature type="chain" id="PRO_5047208112" description="Mannan endo-1,6-alpha-mannosidase" evidence="11">
    <location>
        <begin position="29"/>
        <end position="476"/>
    </location>
</feature>
<keyword evidence="6" id="KW-0325">Glycoprotein</keyword>
<evidence type="ECO:0000256" key="8">
    <source>
        <dbReference type="PIRNR" id="PIRNR016302"/>
    </source>
</evidence>
<dbReference type="Gene3D" id="1.50.10.20">
    <property type="match status" value="1"/>
</dbReference>
<evidence type="ECO:0000256" key="10">
    <source>
        <dbReference type="SAM" id="Phobius"/>
    </source>
</evidence>
<gene>
    <name evidence="12" type="ORF">AAFC00_005448</name>
</gene>
<feature type="compositionally biased region" description="Polar residues" evidence="9">
    <location>
        <begin position="408"/>
        <end position="418"/>
    </location>
</feature>
<evidence type="ECO:0000256" key="11">
    <source>
        <dbReference type="SAM" id="SignalP"/>
    </source>
</evidence>
<dbReference type="PANTHER" id="PTHR12145">
    <property type="entry name" value="MANNAN ENDO-1,6-ALPHA-MANNOSIDASE DCW1"/>
    <property type="match status" value="1"/>
</dbReference>
<dbReference type="Proteomes" id="UP001562354">
    <property type="component" value="Unassembled WGS sequence"/>
</dbReference>
<keyword evidence="10" id="KW-0812">Transmembrane</keyword>
<evidence type="ECO:0000256" key="6">
    <source>
        <dbReference type="ARBA" id="ARBA00023180"/>
    </source>
</evidence>
<dbReference type="SUPFAM" id="SSF48208">
    <property type="entry name" value="Six-hairpin glycosidases"/>
    <property type="match status" value="1"/>
</dbReference>